<proteinExistence type="predicted"/>
<reference evidence="2" key="1">
    <citation type="journal article" date="2022" name="Mol. Ecol. Resour.">
        <title>The genomes of chicory, endive, great burdock and yacon provide insights into Asteraceae palaeo-polyploidization history and plant inulin production.</title>
        <authorList>
            <person name="Fan W."/>
            <person name="Wang S."/>
            <person name="Wang H."/>
            <person name="Wang A."/>
            <person name="Jiang F."/>
            <person name="Liu H."/>
            <person name="Zhao H."/>
            <person name="Xu D."/>
            <person name="Zhang Y."/>
        </authorList>
    </citation>
    <scope>NUCLEOTIDE SEQUENCE [LARGE SCALE GENOMIC DNA]</scope>
    <source>
        <strain evidence="2">cv. Punajuju</strain>
    </source>
</reference>
<sequence length="70" mass="7955">MGNFFQKIPKYTPSAKVIVGVNKRVRLLTPCNCIYTTTILSPSRFRLPSSSFHRYLLPASNLSYIPFSLC</sequence>
<protein>
    <submittedName>
        <fullName evidence="1">Uncharacterized protein</fullName>
    </submittedName>
</protein>
<dbReference type="EMBL" id="CM042013">
    <property type="protein sequence ID" value="KAI3738278.1"/>
    <property type="molecule type" value="Genomic_DNA"/>
</dbReference>
<organism evidence="1 2">
    <name type="scientific">Cichorium intybus</name>
    <name type="common">Chicory</name>
    <dbReference type="NCBI Taxonomy" id="13427"/>
    <lineage>
        <taxon>Eukaryota</taxon>
        <taxon>Viridiplantae</taxon>
        <taxon>Streptophyta</taxon>
        <taxon>Embryophyta</taxon>
        <taxon>Tracheophyta</taxon>
        <taxon>Spermatophyta</taxon>
        <taxon>Magnoliopsida</taxon>
        <taxon>eudicotyledons</taxon>
        <taxon>Gunneridae</taxon>
        <taxon>Pentapetalae</taxon>
        <taxon>asterids</taxon>
        <taxon>campanulids</taxon>
        <taxon>Asterales</taxon>
        <taxon>Asteraceae</taxon>
        <taxon>Cichorioideae</taxon>
        <taxon>Cichorieae</taxon>
        <taxon>Cichoriinae</taxon>
        <taxon>Cichorium</taxon>
    </lineage>
</organism>
<accession>A0ACB9CV85</accession>
<reference evidence="1 2" key="2">
    <citation type="journal article" date="2022" name="Mol. Ecol. Resour.">
        <title>The genomes of chicory, endive, great burdock and yacon provide insights into Asteraceae paleo-polyploidization history and plant inulin production.</title>
        <authorList>
            <person name="Fan W."/>
            <person name="Wang S."/>
            <person name="Wang H."/>
            <person name="Wang A."/>
            <person name="Jiang F."/>
            <person name="Liu H."/>
            <person name="Zhao H."/>
            <person name="Xu D."/>
            <person name="Zhang Y."/>
        </authorList>
    </citation>
    <scope>NUCLEOTIDE SEQUENCE [LARGE SCALE GENOMIC DNA]</scope>
    <source>
        <strain evidence="2">cv. Punajuju</strain>
        <tissue evidence="1">Leaves</tissue>
    </source>
</reference>
<keyword evidence="2" id="KW-1185">Reference proteome</keyword>
<evidence type="ECO:0000313" key="1">
    <source>
        <dbReference type="EMBL" id="KAI3738278.1"/>
    </source>
</evidence>
<name>A0ACB9CV85_CICIN</name>
<dbReference type="Proteomes" id="UP001055811">
    <property type="component" value="Linkage Group LG05"/>
</dbReference>
<comment type="caution">
    <text evidence="1">The sequence shown here is derived from an EMBL/GenBank/DDBJ whole genome shotgun (WGS) entry which is preliminary data.</text>
</comment>
<evidence type="ECO:0000313" key="2">
    <source>
        <dbReference type="Proteomes" id="UP001055811"/>
    </source>
</evidence>
<gene>
    <name evidence="1" type="ORF">L2E82_28301</name>
</gene>